<gene>
    <name evidence="2" type="ORF">ACFQJ6_05030</name>
</gene>
<dbReference type="RefSeq" id="WP_276279328.1">
    <property type="nucleotide sequence ID" value="NZ_CP119809.1"/>
</dbReference>
<dbReference type="EMBL" id="JBHSZH010000005">
    <property type="protein sequence ID" value="MFC7079598.1"/>
    <property type="molecule type" value="Genomic_DNA"/>
</dbReference>
<sequence>MAKSVFESNNSLTYTEVHAAVLGAVIGTLAGYAHGIGRTEVSIGVVSTFVAVALGLKYSGKIPAAQRTIRREPWYALAALLVGGAVGLVVL</sequence>
<evidence type="ECO:0000256" key="1">
    <source>
        <dbReference type="SAM" id="Phobius"/>
    </source>
</evidence>
<proteinExistence type="predicted"/>
<dbReference type="GeneID" id="79303892"/>
<feature type="transmembrane region" description="Helical" evidence="1">
    <location>
        <begin position="41"/>
        <end position="60"/>
    </location>
</feature>
<keyword evidence="1" id="KW-0472">Membrane</keyword>
<evidence type="ECO:0000313" key="2">
    <source>
        <dbReference type="EMBL" id="MFC7079598.1"/>
    </source>
</evidence>
<accession>A0ABD5WKG7</accession>
<comment type="caution">
    <text evidence="2">The sequence shown here is derived from an EMBL/GenBank/DDBJ whole genome shotgun (WGS) entry which is preliminary data.</text>
</comment>
<dbReference type="AlphaFoldDB" id="A0ABD5WKG7"/>
<reference evidence="2 3" key="1">
    <citation type="journal article" date="2019" name="Int. J. Syst. Evol. Microbiol.">
        <title>The Global Catalogue of Microorganisms (GCM) 10K type strain sequencing project: providing services to taxonomists for standard genome sequencing and annotation.</title>
        <authorList>
            <consortium name="The Broad Institute Genomics Platform"/>
            <consortium name="The Broad Institute Genome Sequencing Center for Infectious Disease"/>
            <person name="Wu L."/>
            <person name="Ma J."/>
        </authorList>
    </citation>
    <scope>NUCLEOTIDE SEQUENCE [LARGE SCALE GENOMIC DNA]</scope>
    <source>
        <strain evidence="2 3">DT72</strain>
    </source>
</reference>
<keyword evidence="1" id="KW-0812">Transmembrane</keyword>
<dbReference type="Proteomes" id="UP001596407">
    <property type="component" value="Unassembled WGS sequence"/>
</dbReference>
<name>A0ABD5WKG7_9EURY</name>
<keyword evidence="3" id="KW-1185">Reference proteome</keyword>
<evidence type="ECO:0000313" key="3">
    <source>
        <dbReference type="Proteomes" id="UP001596407"/>
    </source>
</evidence>
<organism evidence="2 3">
    <name type="scientific">Halorussus caseinilyticus</name>
    <dbReference type="NCBI Taxonomy" id="3034025"/>
    <lineage>
        <taxon>Archaea</taxon>
        <taxon>Methanobacteriati</taxon>
        <taxon>Methanobacteriota</taxon>
        <taxon>Stenosarchaea group</taxon>
        <taxon>Halobacteria</taxon>
        <taxon>Halobacteriales</taxon>
        <taxon>Haladaptataceae</taxon>
        <taxon>Halorussus</taxon>
    </lineage>
</organism>
<protein>
    <submittedName>
        <fullName evidence="2">Uncharacterized protein</fullName>
    </submittedName>
</protein>
<keyword evidence="1" id="KW-1133">Transmembrane helix</keyword>
<feature type="transmembrane region" description="Helical" evidence="1">
    <location>
        <begin position="72"/>
        <end position="90"/>
    </location>
</feature>
<feature type="transmembrane region" description="Helical" evidence="1">
    <location>
        <begin position="12"/>
        <end position="35"/>
    </location>
</feature>